<protein>
    <submittedName>
        <fullName evidence="8">Sigma-70 family RNA polymerase sigma factor</fullName>
    </submittedName>
</protein>
<feature type="compositionally biased region" description="Basic and acidic residues" evidence="5">
    <location>
        <begin position="33"/>
        <end position="48"/>
    </location>
</feature>
<evidence type="ECO:0000259" key="6">
    <source>
        <dbReference type="Pfam" id="PF04542"/>
    </source>
</evidence>
<evidence type="ECO:0000256" key="2">
    <source>
        <dbReference type="ARBA" id="ARBA00023015"/>
    </source>
</evidence>
<evidence type="ECO:0000256" key="4">
    <source>
        <dbReference type="ARBA" id="ARBA00023163"/>
    </source>
</evidence>
<evidence type="ECO:0000313" key="9">
    <source>
        <dbReference type="Proteomes" id="UP000310636"/>
    </source>
</evidence>
<sequence length="226" mass="25908">MRRNCPNCPNCPNKVLTRCSGFRAHAVYKVGGDDPVKPAGSRDQDNFDKNSFSPQPSEALEQLMERYGATVMRTAYFYTGDRHLAEDISQETFLRAYRSWTSFRGDSSVKTWLTTIAVNVCRDKMGVRMFTEQPADLSRVELGRTISVEEEALDKLQRSEVLQYLLRLPLPYQEALYLYYYLDYSTREIALATSTPEGTVRNRLHRARETLAREMKEGTSDDGYGL</sequence>
<dbReference type="InterPro" id="IPR013249">
    <property type="entry name" value="RNA_pol_sigma70_r4_t2"/>
</dbReference>
<evidence type="ECO:0000259" key="7">
    <source>
        <dbReference type="Pfam" id="PF08281"/>
    </source>
</evidence>
<dbReference type="Gene3D" id="1.10.10.10">
    <property type="entry name" value="Winged helix-like DNA-binding domain superfamily/Winged helix DNA-binding domain"/>
    <property type="match status" value="1"/>
</dbReference>
<organism evidence="8 9">
    <name type="scientific">Cohnella fermenti</name>
    <dbReference type="NCBI Taxonomy" id="2565925"/>
    <lineage>
        <taxon>Bacteria</taxon>
        <taxon>Bacillati</taxon>
        <taxon>Bacillota</taxon>
        <taxon>Bacilli</taxon>
        <taxon>Bacillales</taxon>
        <taxon>Paenibacillaceae</taxon>
        <taxon>Cohnella</taxon>
    </lineage>
</organism>
<comment type="caution">
    <text evidence="8">The sequence shown here is derived from an EMBL/GenBank/DDBJ whole genome shotgun (WGS) entry which is preliminary data.</text>
</comment>
<dbReference type="AlphaFoldDB" id="A0A4S4C9N8"/>
<feature type="region of interest" description="Disordered" evidence="5">
    <location>
        <begin position="33"/>
        <end position="55"/>
    </location>
</feature>
<keyword evidence="9" id="KW-1185">Reference proteome</keyword>
<dbReference type="GO" id="GO:0006352">
    <property type="term" value="P:DNA-templated transcription initiation"/>
    <property type="evidence" value="ECO:0007669"/>
    <property type="project" value="InterPro"/>
</dbReference>
<dbReference type="Pfam" id="PF08281">
    <property type="entry name" value="Sigma70_r4_2"/>
    <property type="match status" value="1"/>
</dbReference>
<dbReference type="InterPro" id="IPR039425">
    <property type="entry name" value="RNA_pol_sigma-70-like"/>
</dbReference>
<gene>
    <name evidence="8" type="ORF">E6C55_00260</name>
</gene>
<dbReference type="PANTHER" id="PTHR43133">
    <property type="entry name" value="RNA POLYMERASE ECF-TYPE SIGMA FACTO"/>
    <property type="match status" value="1"/>
</dbReference>
<dbReference type="SUPFAM" id="SSF88659">
    <property type="entry name" value="Sigma3 and sigma4 domains of RNA polymerase sigma factors"/>
    <property type="match status" value="1"/>
</dbReference>
<dbReference type="NCBIfam" id="TIGR02937">
    <property type="entry name" value="sigma70-ECF"/>
    <property type="match status" value="1"/>
</dbReference>
<evidence type="ECO:0000256" key="5">
    <source>
        <dbReference type="SAM" id="MobiDB-lite"/>
    </source>
</evidence>
<evidence type="ECO:0000256" key="3">
    <source>
        <dbReference type="ARBA" id="ARBA00023082"/>
    </source>
</evidence>
<keyword evidence="2" id="KW-0805">Transcription regulation</keyword>
<proteinExistence type="inferred from homology"/>
<dbReference type="Pfam" id="PF04542">
    <property type="entry name" value="Sigma70_r2"/>
    <property type="match status" value="1"/>
</dbReference>
<dbReference type="InterPro" id="IPR013325">
    <property type="entry name" value="RNA_pol_sigma_r2"/>
</dbReference>
<evidence type="ECO:0000313" key="8">
    <source>
        <dbReference type="EMBL" id="THF84457.1"/>
    </source>
</evidence>
<dbReference type="InterPro" id="IPR007627">
    <property type="entry name" value="RNA_pol_sigma70_r2"/>
</dbReference>
<dbReference type="Proteomes" id="UP000310636">
    <property type="component" value="Unassembled WGS sequence"/>
</dbReference>
<name>A0A4S4C9N8_9BACL</name>
<dbReference type="OrthoDB" id="9794508at2"/>
<dbReference type="InterPro" id="IPR036388">
    <property type="entry name" value="WH-like_DNA-bd_sf"/>
</dbReference>
<feature type="domain" description="RNA polymerase sigma factor 70 region 4 type 2" evidence="7">
    <location>
        <begin position="160"/>
        <end position="211"/>
    </location>
</feature>
<dbReference type="Gene3D" id="1.10.1740.10">
    <property type="match status" value="1"/>
</dbReference>
<feature type="domain" description="RNA polymerase sigma-70 region 2" evidence="6">
    <location>
        <begin position="63"/>
        <end position="124"/>
    </location>
</feature>
<dbReference type="GO" id="GO:0016987">
    <property type="term" value="F:sigma factor activity"/>
    <property type="evidence" value="ECO:0007669"/>
    <property type="project" value="UniProtKB-KW"/>
</dbReference>
<dbReference type="PANTHER" id="PTHR43133:SF51">
    <property type="entry name" value="RNA POLYMERASE SIGMA FACTOR"/>
    <property type="match status" value="1"/>
</dbReference>
<keyword evidence="3" id="KW-0731">Sigma factor</keyword>
<dbReference type="InterPro" id="IPR013324">
    <property type="entry name" value="RNA_pol_sigma_r3/r4-like"/>
</dbReference>
<dbReference type="GO" id="GO:0003677">
    <property type="term" value="F:DNA binding"/>
    <property type="evidence" value="ECO:0007669"/>
    <property type="project" value="InterPro"/>
</dbReference>
<accession>A0A4S4C9N8</accession>
<reference evidence="8 9" key="1">
    <citation type="submission" date="2019-04" db="EMBL/GenBank/DDBJ databases">
        <title>Cohnella sp. nov. isolated from preserved vegetables.</title>
        <authorList>
            <person name="Lin S.-Y."/>
            <person name="Hung M.-H."/>
            <person name="Young C.-C."/>
        </authorList>
    </citation>
    <scope>NUCLEOTIDE SEQUENCE [LARGE SCALE GENOMIC DNA]</scope>
    <source>
        <strain evidence="8 9">CC-MHH1044</strain>
    </source>
</reference>
<comment type="similarity">
    <text evidence="1">Belongs to the sigma-70 factor family. ECF subfamily.</text>
</comment>
<dbReference type="SUPFAM" id="SSF88946">
    <property type="entry name" value="Sigma2 domain of RNA polymerase sigma factors"/>
    <property type="match status" value="1"/>
</dbReference>
<evidence type="ECO:0000256" key="1">
    <source>
        <dbReference type="ARBA" id="ARBA00010641"/>
    </source>
</evidence>
<dbReference type="InterPro" id="IPR014284">
    <property type="entry name" value="RNA_pol_sigma-70_dom"/>
</dbReference>
<keyword evidence="4" id="KW-0804">Transcription</keyword>
<dbReference type="EMBL" id="SSOB01000001">
    <property type="protein sequence ID" value="THF84457.1"/>
    <property type="molecule type" value="Genomic_DNA"/>
</dbReference>